<accession>A0A2R6X906</accession>
<feature type="compositionally biased region" description="Basic residues" evidence="1">
    <location>
        <begin position="72"/>
        <end position="83"/>
    </location>
</feature>
<organism evidence="2 3">
    <name type="scientific">Marchantia polymorpha</name>
    <name type="common">Common liverwort</name>
    <name type="synonym">Marchantia aquatica</name>
    <dbReference type="NCBI Taxonomy" id="3197"/>
    <lineage>
        <taxon>Eukaryota</taxon>
        <taxon>Viridiplantae</taxon>
        <taxon>Streptophyta</taxon>
        <taxon>Embryophyta</taxon>
        <taxon>Marchantiophyta</taxon>
        <taxon>Marchantiopsida</taxon>
        <taxon>Marchantiidae</taxon>
        <taxon>Marchantiales</taxon>
        <taxon>Marchantiaceae</taxon>
        <taxon>Marchantia</taxon>
    </lineage>
</organism>
<dbReference type="Gramene" id="Mp1g01460.1">
    <property type="protein sequence ID" value="Mp1g01460.1.cds1"/>
    <property type="gene ID" value="Mp1g01460"/>
</dbReference>
<dbReference type="EMBL" id="KZ772701">
    <property type="protein sequence ID" value="PTQ42581.1"/>
    <property type="molecule type" value="Genomic_DNA"/>
</dbReference>
<protein>
    <submittedName>
        <fullName evidence="2">Uncharacterized protein</fullName>
    </submittedName>
</protein>
<name>A0A2R6X906_MARPO</name>
<gene>
    <name evidence="2" type="ORF">MARPO_0029s0101</name>
</gene>
<keyword evidence="3" id="KW-1185">Reference proteome</keyword>
<sequence length="95" mass="10799">MQGNYEAVIRSTILSRKKLLHSTQRNAATGKMKIRPPNLQGFKHKFLHTVGFRSFLLADDKHDCGSKPPYVLKKKKAKGRRHGRESANISREMGP</sequence>
<evidence type="ECO:0000256" key="1">
    <source>
        <dbReference type="SAM" id="MobiDB-lite"/>
    </source>
</evidence>
<feature type="region of interest" description="Disordered" evidence="1">
    <location>
        <begin position="67"/>
        <end position="95"/>
    </location>
</feature>
<dbReference type="Proteomes" id="UP000244005">
    <property type="component" value="Unassembled WGS sequence"/>
</dbReference>
<reference evidence="3" key="1">
    <citation type="journal article" date="2017" name="Cell">
        <title>Insights into land plant evolution garnered from the Marchantia polymorpha genome.</title>
        <authorList>
            <person name="Bowman J.L."/>
            <person name="Kohchi T."/>
            <person name="Yamato K.T."/>
            <person name="Jenkins J."/>
            <person name="Shu S."/>
            <person name="Ishizaki K."/>
            <person name="Yamaoka S."/>
            <person name="Nishihama R."/>
            <person name="Nakamura Y."/>
            <person name="Berger F."/>
            <person name="Adam C."/>
            <person name="Aki S.S."/>
            <person name="Althoff F."/>
            <person name="Araki T."/>
            <person name="Arteaga-Vazquez M.A."/>
            <person name="Balasubrmanian S."/>
            <person name="Barry K."/>
            <person name="Bauer D."/>
            <person name="Boehm C.R."/>
            <person name="Briginshaw L."/>
            <person name="Caballero-Perez J."/>
            <person name="Catarino B."/>
            <person name="Chen F."/>
            <person name="Chiyoda S."/>
            <person name="Chovatia M."/>
            <person name="Davies K.M."/>
            <person name="Delmans M."/>
            <person name="Demura T."/>
            <person name="Dierschke T."/>
            <person name="Dolan L."/>
            <person name="Dorantes-Acosta A.E."/>
            <person name="Eklund D.M."/>
            <person name="Florent S.N."/>
            <person name="Flores-Sandoval E."/>
            <person name="Fujiyama A."/>
            <person name="Fukuzawa H."/>
            <person name="Galik B."/>
            <person name="Grimanelli D."/>
            <person name="Grimwood J."/>
            <person name="Grossniklaus U."/>
            <person name="Hamada T."/>
            <person name="Haseloff J."/>
            <person name="Hetherington A.J."/>
            <person name="Higo A."/>
            <person name="Hirakawa Y."/>
            <person name="Hundley H.N."/>
            <person name="Ikeda Y."/>
            <person name="Inoue K."/>
            <person name="Inoue S.I."/>
            <person name="Ishida S."/>
            <person name="Jia Q."/>
            <person name="Kakita M."/>
            <person name="Kanazawa T."/>
            <person name="Kawai Y."/>
            <person name="Kawashima T."/>
            <person name="Kennedy M."/>
            <person name="Kinose K."/>
            <person name="Kinoshita T."/>
            <person name="Kohara Y."/>
            <person name="Koide E."/>
            <person name="Komatsu K."/>
            <person name="Kopischke S."/>
            <person name="Kubo M."/>
            <person name="Kyozuka J."/>
            <person name="Lagercrantz U."/>
            <person name="Lin S.S."/>
            <person name="Lindquist E."/>
            <person name="Lipzen A.M."/>
            <person name="Lu C.W."/>
            <person name="De Luna E."/>
            <person name="Martienssen R.A."/>
            <person name="Minamino N."/>
            <person name="Mizutani M."/>
            <person name="Mizutani M."/>
            <person name="Mochizuki N."/>
            <person name="Monte I."/>
            <person name="Mosher R."/>
            <person name="Nagasaki H."/>
            <person name="Nakagami H."/>
            <person name="Naramoto S."/>
            <person name="Nishitani K."/>
            <person name="Ohtani M."/>
            <person name="Okamoto T."/>
            <person name="Okumura M."/>
            <person name="Phillips J."/>
            <person name="Pollak B."/>
            <person name="Reinders A."/>
            <person name="Rovekamp M."/>
            <person name="Sano R."/>
            <person name="Sawa S."/>
            <person name="Schmid M.W."/>
            <person name="Shirakawa M."/>
            <person name="Solano R."/>
            <person name="Spunde A."/>
            <person name="Suetsugu N."/>
            <person name="Sugano S."/>
            <person name="Sugiyama A."/>
            <person name="Sun R."/>
            <person name="Suzuki Y."/>
            <person name="Takenaka M."/>
            <person name="Takezawa D."/>
            <person name="Tomogane H."/>
            <person name="Tsuzuki M."/>
            <person name="Ueda T."/>
            <person name="Umeda M."/>
            <person name="Ward J.M."/>
            <person name="Watanabe Y."/>
            <person name="Yazaki K."/>
            <person name="Yokoyama R."/>
            <person name="Yoshitake Y."/>
            <person name="Yotsui I."/>
            <person name="Zachgo S."/>
            <person name="Schmutz J."/>
        </authorList>
    </citation>
    <scope>NUCLEOTIDE SEQUENCE [LARGE SCALE GENOMIC DNA]</scope>
    <source>
        <strain evidence="3">Tak-1</strain>
    </source>
</reference>
<dbReference type="AlphaFoldDB" id="A0A2R6X906"/>
<evidence type="ECO:0000313" key="3">
    <source>
        <dbReference type="Proteomes" id="UP000244005"/>
    </source>
</evidence>
<evidence type="ECO:0000313" key="2">
    <source>
        <dbReference type="EMBL" id="PTQ42581.1"/>
    </source>
</evidence>
<proteinExistence type="predicted"/>